<evidence type="ECO:0000259" key="3">
    <source>
        <dbReference type="Pfam" id="PF01408"/>
    </source>
</evidence>
<accession>A0A7D8AKI1</accession>
<dbReference type="SUPFAM" id="SSF55347">
    <property type="entry name" value="Glyceraldehyde-3-phosphate dehydrogenase-like, C-terminal domain"/>
    <property type="match status" value="1"/>
</dbReference>
<protein>
    <submittedName>
        <fullName evidence="5">Gfo/Idh/MocA family oxidoreductase</fullName>
    </submittedName>
</protein>
<evidence type="ECO:0000256" key="1">
    <source>
        <dbReference type="ARBA" id="ARBA00023002"/>
    </source>
</evidence>
<name>A0A7D8AKI1_9MICO</name>
<dbReference type="InterPro" id="IPR000683">
    <property type="entry name" value="Gfo/Idh/MocA-like_OxRdtase_N"/>
</dbReference>
<feature type="domain" description="Gfo/Idh/MocA-like oxidoreductase N-terminal" evidence="3">
    <location>
        <begin position="10"/>
        <end position="136"/>
    </location>
</feature>
<dbReference type="EMBL" id="CP043732">
    <property type="protein sequence ID" value="QMU96368.1"/>
    <property type="molecule type" value="Genomic_DNA"/>
</dbReference>
<dbReference type="Pfam" id="PF01408">
    <property type="entry name" value="GFO_IDH_MocA"/>
    <property type="match status" value="1"/>
</dbReference>
<proteinExistence type="predicted"/>
<dbReference type="InterPro" id="IPR050463">
    <property type="entry name" value="Gfo/Idh/MocA_oxidrdct_glycsds"/>
</dbReference>
<dbReference type="GO" id="GO:0016491">
    <property type="term" value="F:oxidoreductase activity"/>
    <property type="evidence" value="ECO:0007669"/>
    <property type="project" value="UniProtKB-KW"/>
</dbReference>
<evidence type="ECO:0000313" key="6">
    <source>
        <dbReference type="Proteomes" id="UP000515708"/>
    </source>
</evidence>
<dbReference type="Gene3D" id="3.40.50.720">
    <property type="entry name" value="NAD(P)-binding Rossmann-like Domain"/>
    <property type="match status" value="1"/>
</dbReference>
<dbReference type="GO" id="GO:0000166">
    <property type="term" value="F:nucleotide binding"/>
    <property type="evidence" value="ECO:0007669"/>
    <property type="project" value="InterPro"/>
</dbReference>
<keyword evidence="2" id="KW-0520">NAD</keyword>
<evidence type="ECO:0000313" key="5">
    <source>
        <dbReference type="EMBL" id="QMU96368.1"/>
    </source>
</evidence>
<organism evidence="5 6">
    <name type="scientific">Microbacterium esteraromaticum</name>
    <dbReference type="NCBI Taxonomy" id="57043"/>
    <lineage>
        <taxon>Bacteria</taxon>
        <taxon>Bacillati</taxon>
        <taxon>Actinomycetota</taxon>
        <taxon>Actinomycetes</taxon>
        <taxon>Micrococcales</taxon>
        <taxon>Microbacteriaceae</taxon>
        <taxon>Microbacterium</taxon>
    </lineage>
</organism>
<keyword evidence="1" id="KW-0560">Oxidoreductase</keyword>
<evidence type="ECO:0000259" key="4">
    <source>
        <dbReference type="Pfam" id="PF22725"/>
    </source>
</evidence>
<dbReference type="AlphaFoldDB" id="A0A7D8AKI1"/>
<dbReference type="InterPro" id="IPR036291">
    <property type="entry name" value="NAD(P)-bd_dom_sf"/>
</dbReference>
<feature type="domain" description="GFO/IDH/MocA-like oxidoreductase" evidence="4">
    <location>
        <begin position="146"/>
        <end position="270"/>
    </location>
</feature>
<gene>
    <name evidence="5" type="ORF">FVO59_03455</name>
</gene>
<dbReference type="Proteomes" id="UP000515708">
    <property type="component" value="Chromosome"/>
</dbReference>
<reference evidence="5 6" key="1">
    <citation type="journal article" date="2020" name="Front. Microbiol.">
        <title>Design of Bacterial Strain-Specific qPCR Assays Using NGS Data and Publicly Available Resources and Its Application to Track Biocontrol Strains.</title>
        <authorList>
            <person name="Hernandez I."/>
            <person name="Sant C."/>
            <person name="Martinez R."/>
            <person name="Fernandez C."/>
        </authorList>
    </citation>
    <scope>NUCLEOTIDE SEQUENCE [LARGE SCALE GENOMIC DNA]</scope>
    <source>
        <strain evidence="5 6">B24</strain>
    </source>
</reference>
<evidence type="ECO:0000256" key="2">
    <source>
        <dbReference type="ARBA" id="ARBA00023027"/>
    </source>
</evidence>
<sequence>MSAMADSKELKVAIIGGAGFMGSAHSKSWALAALQTPTDVKPVKAVVVERDLDLALATAEKFGWAEAADDWKAIVDRDDIDIIDVVTPPHMHADIVCYALERGKHVFCEKPIANAREDVERIVTAARAASGVTAIGFNYRHNASIQYAAHLVASGAIGDVIQARFEYHQDDAFSDMGWRRYKAKGGSGASSDIGSHILDLAHYLVGGIAEVNASLTTVTLSDDDDSDVDDGGAFLAHFDTGALGIFSFSQKSHGNFAHIRFEIDGTEGGIGFDWNQRDVVRVFRKAADGRSQGGFVATPVAAGAPGVWFGSSSLGSGYLEPSTNLMVDFLGAIEGGDRPQGDLEHGARIQSVVDAVWKSAETRTWVAPEPFGA</sequence>
<dbReference type="SUPFAM" id="SSF51735">
    <property type="entry name" value="NAD(P)-binding Rossmann-fold domains"/>
    <property type="match status" value="1"/>
</dbReference>
<dbReference type="PANTHER" id="PTHR43818">
    <property type="entry name" value="BCDNA.GH03377"/>
    <property type="match status" value="1"/>
</dbReference>
<dbReference type="InterPro" id="IPR055170">
    <property type="entry name" value="GFO_IDH_MocA-like_dom"/>
</dbReference>
<dbReference type="PANTHER" id="PTHR43818:SF11">
    <property type="entry name" value="BCDNA.GH03377"/>
    <property type="match status" value="1"/>
</dbReference>
<dbReference type="Gene3D" id="3.30.360.10">
    <property type="entry name" value="Dihydrodipicolinate Reductase, domain 2"/>
    <property type="match status" value="1"/>
</dbReference>
<dbReference type="Pfam" id="PF22725">
    <property type="entry name" value="GFO_IDH_MocA_C3"/>
    <property type="match status" value="1"/>
</dbReference>